<dbReference type="InterPro" id="IPR046346">
    <property type="entry name" value="Aminoacid_DH-like_N_sf"/>
</dbReference>
<evidence type="ECO:0000256" key="6">
    <source>
        <dbReference type="ARBA" id="ARBA00023141"/>
    </source>
</evidence>
<dbReference type="SUPFAM" id="SSF51735">
    <property type="entry name" value="NAD(P)-binding Rossmann-fold domains"/>
    <property type="match status" value="1"/>
</dbReference>
<feature type="binding site" evidence="8">
    <location>
        <position position="86"/>
    </location>
    <ligand>
        <name>shikimate</name>
        <dbReference type="ChEBI" id="CHEBI:36208"/>
    </ligand>
</feature>
<feature type="active site" description="Proton acceptor" evidence="8">
    <location>
        <position position="65"/>
    </location>
</feature>
<protein>
    <recommendedName>
        <fullName evidence="2 8">Shikimate dehydrogenase (NADP(+))</fullName>
        <shortName evidence="8">SDH</shortName>
        <ecNumber evidence="2 8">1.1.1.25</ecNumber>
    </recommendedName>
</protein>
<feature type="binding site" evidence="8">
    <location>
        <begin position="126"/>
        <end position="130"/>
    </location>
    <ligand>
        <name>NADP(+)</name>
        <dbReference type="ChEBI" id="CHEBI:58349"/>
    </ligand>
</feature>
<dbReference type="InterPro" id="IPR022893">
    <property type="entry name" value="Shikimate_DH_fam"/>
</dbReference>
<dbReference type="EC" id="1.1.1.25" evidence="2 8"/>
<name>A0ABX3L1C7_9PAST</name>
<dbReference type="HAMAP" id="MF_00222">
    <property type="entry name" value="Shikimate_DH_AroE"/>
    <property type="match status" value="1"/>
</dbReference>
<feature type="binding site" evidence="8">
    <location>
        <begin position="149"/>
        <end position="154"/>
    </location>
    <ligand>
        <name>NADP(+)</name>
        <dbReference type="ChEBI" id="CHEBI:58349"/>
    </ligand>
</feature>
<feature type="domain" description="Quinate/shikimate 5-dehydrogenase/glutamyl-tRNA reductase" evidence="9">
    <location>
        <begin position="119"/>
        <end position="190"/>
    </location>
</feature>
<dbReference type="InterPro" id="IPR013708">
    <property type="entry name" value="Shikimate_DH-bd_N"/>
</dbReference>
<comment type="catalytic activity">
    <reaction evidence="7 8">
        <text>shikimate + NADP(+) = 3-dehydroshikimate + NADPH + H(+)</text>
        <dbReference type="Rhea" id="RHEA:17737"/>
        <dbReference type="ChEBI" id="CHEBI:15378"/>
        <dbReference type="ChEBI" id="CHEBI:16630"/>
        <dbReference type="ChEBI" id="CHEBI:36208"/>
        <dbReference type="ChEBI" id="CHEBI:57783"/>
        <dbReference type="ChEBI" id="CHEBI:58349"/>
        <dbReference type="EC" id="1.1.1.25"/>
    </reaction>
</comment>
<keyword evidence="13" id="KW-1185">Reference proteome</keyword>
<feature type="domain" description="Shikimate dehydrogenase substrate binding N-terminal" evidence="10">
    <location>
        <begin position="6"/>
        <end position="88"/>
    </location>
</feature>
<feature type="binding site" evidence="8">
    <location>
        <position position="61"/>
    </location>
    <ligand>
        <name>shikimate</name>
        <dbReference type="ChEBI" id="CHEBI:36208"/>
    </ligand>
</feature>
<evidence type="ECO:0000256" key="7">
    <source>
        <dbReference type="ARBA" id="ARBA00049442"/>
    </source>
</evidence>
<feature type="binding site" evidence="8">
    <location>
        <position position="77"/>
    </location>
    <ligand>
        <name>NADP(+)</name>
        <dbReference type="ChEBI" id="CHEBI:58349"/>
    </ligand>
</feature>
<feature type="domain" description="SDH C-terminal" evidence="11">
    <location>
        <begin position="238"/>
        <end position="268"/>
    </location>
</feature>
<feature type="binding site" evidence="8">
    <location>
        <position position="238"/>
    </location>
    <ligand>
        <name>NADP(+)</name>
        <dbReference type="ChEBI" id="CHEBI:58349"/>
    </ligand>
</feature>
<feature type="binding site" evidence="8">
    <location>
        <position position="245"/>
    </location>
    <ligand>
        <name>shikimate</name>
        <dbReference type="ChEBI" id="CHEBI:36208"/>
    </ligand>
</feature>
<evidence type="ECO:0000259" key="10">
    <source>
        <dbReference type="Pfam" id="PF08501"/>
    </source>
</evidence>
<dbReference type="Pfam" id="PF08501">
    <property type="entry name" value="Shikimate_dh_N"/>
    <property type="match status" value="1"/>
</dbReference>
<evidence type="ECO:0000259" key="9">
    <source>
        <dbReference type="Pfam" id="PF01488"/>
    </source>
</evidence>
<dbReference type="Gene3D" id="3.40.50.10860">
    <property type="entry name" value="Leucine Dehydrogenase, chain A, domain 1"/>
    <property type="match status" value="1"/>
</dbReference>
<evidence type="ECO:0000256" key="8">
    <source>
        <dbReference type="HAMAP-Rule" id="MF_00222"/>
    </source>
</evidence>
<dbReference type="RefSeq" id="WP_077462223.1">
    <property type="nucleotide sequence ID" value="NZ_MLAA01000002.1"/>
</dbReference>
<sequence>MDQYAVWGNPIIQSQSPLIHKLFAQQTGQSLQYDARLGDLECFEQQLTEFFINGAKGCNITAPFKERAYQIADTYSERAKFAGACNTLKKQPNGHLYADNTDGIGLVTDLERLGWLKPNQQLLILGAGGATQGVLLPLLQAQQRIIITNRTISKAEILVKKFRSFGDIQAAALNELEIQPYDIIINASSAGLQGQVFPISDKVLQKGKAFYDMQYAKQTDTPFLKYCQYLGLHNRADGFGMLVAQAAHSFYLWRDVMPDFNDIYQRLK</sequence>
<keyword evidence="4 8" id="KW-0521">NADP</keyword>
<dbReference type="Proteomes" id="UP000188820">
    <property type="component" value="Unassembled WGS sequence"/>
</dbReference>
<dbReference type="InterPro" id="IPR036291">
    <property type="entry name" value="NAD(P)-bd_dom_sf"/>
</dbReference>
<gene>
    <name evidence="8" type="primary">aroE</name>
    <name evidence="12" type="ORF">BKG89_00410</name>
</gene>
<proteinExistence type="inferred from homology"/>
<keyword evidence="5 8" id="KW-0560">Oxidoreductase</keyword>
<dbReference type="Pfam" id="PF18317">
    <property type="entry name" value="SDH_C"/>
    <property type="match status" value="1"/>
</dbReference>
<dbReference type="InterPro" id="IPR041121">
    <property type="entry name" value="SDH_C"/>
</dbReference>
<keyword evidence="6 8" id="KW-0057">Aromatic amino acid biosynthesis</keyword>
<evidence type="ECO:0000256" key="3">
    <source>
        <dbReference type="ARBA" id="ARBA00022605"/>
    </source>
</evidence>
<dbReference type="PANTHER" id="PTHR21089:SF1">
    <property type="entry name" value="BIFUNCTIONAL 3-DEHYDROQUINATE DEHYDRATASE_SHIKIMATE DEHYDROGENASE, CHLOROPLASTIC"/>
    <property type="match status" value="1"/>
</dbReference>
<evidence type="ECO:0000313" key="13">
    <source>
        <dbReference type="Proteomes" id="UP000188820"/>
    </source>
</evidence>
<dbReference type="Gene3D" id="3.40.50.720">
    <property type="entry name" value="NAD(P)-binding Rossmann-like Domain"/>
    <property type="match status" value="1"/>
</dbReference>
<dbReference type="InterPro" id="IPR006151">
    <property type="entry name" value="Shikm_DH/Glu-tRNA_Rdtase"/>
</dbReference>
<comment type="caution">
    <text evidence="12">The sequence shown here is derived from an EMBL/GenBank/DDBJ whole genome shotgun (WGS) entry which is preliminary data.</text>
</comment>
<evidence type="ECO:0000256" key="4">
    <source>
        <dbReference type="ARBA" id="ARBA00022857"/>
    </source>
</evidence>
<dbReference type="InterPro" id="IPR011342">
    <property type="entry name" value="Shikimate_DH"/>
</dbReference>
<accession>A0ABX3L1C7</accession>
<evidence type="ECO:0000259" key="11">
    <source>
        <dbReference type="Pfam" id="PF18317"/>
    </source>
</evidence>
<feature type="binding site" evidence="8">
    <location>
        <position position="213"/>
    </location>
    <ligand>
        <name>NADP(+)</name>
        <dbReference type="ChEBI" id="CHEBI:58349"/>
    </ligand>
</feature>
<dbReference type="PANTHER" id="PTHR21089">
    <property type="entry name" value="SHIKIMATE DEHYDROGENASE"/>
    <property type="match status" value="1"/>
</dbReference>
<comment type="similarity">
    <text evidence="8">Belongs to the shikimate dehydrogenase family.</text>
</comment>
<comment type="function">
    <text evidence="8">Involved in the biosynthesis of the chorismate, which leads to the biosynthesis of aromatic amino acids. Catalyzes the reversible NADPH linked reduction of 3-dehydroshikimate (DHSA) to yield shikimate (SA).</text>
</comment>
<dbReference type="Pfam" id="PF01488">
    <property type="entry name" value="Shikimate_DH"/>
    <property type="match status" value="1"/>
</dbReference>
<comment type="pathway">
    <text evidence="1 8">Metabolic intermediate biosynthesis; chorismate biosynthesis; chorismate from D-erythrose 4-phosphate and phosphoenolpyruvate: step 4/7.</text>
</comment>
<comment type="subunit">
    <text evidence="8">Homodimer.</text>
</comment>
<feature type="binding site" evidence="8">
    <location>
        <position position="215"/>
    </location>
    <ligand>
        <name>shikimate</name>
        <dbReference type="ChEBI" id="CHEBI:36208"/>
    </ligand>
</feature>
<evidence type="ECO:0000256" key="2">
    <source>
        <dbReference type="ARBA" id="ARBA00012962"/>
    </source>
</evidence>
<feature type="binding site" evidence="8">
    <location>
        <begin position="14"/>
        <end position="16"/>
    </location>
    <ligand>
        <name>shikimate</name>
        <dbReference type="ChEBI" id="CHEBI:36208"/>
    </ligand>
</feature>
<dbReference type="NCBIfam" id="TIGR00507">
    <property type="entry name" value="aroE"/>
    <property type="match status" value="1"/>
</dbReference>
<evidence type="ECO:0000313" key="12">
    <source>
        <dbReference type="EMBL" id="OOF71328.1"/>
    </source>
</evidence>
<reference evidence="12 13" key="1">
    <citation type="submission" date="2016-10" db="EMBL/GenBank/DDBJ databases">
        <title>Rodentibacter gen. nov. and new species.</title>
        <authorList>
            <person name="Christensen H."/>
        </authorList>
    </citation>
    <scope>NUCLEOTIDE SEQUENCE [LARGE SCALE GENOMIC DNA]</scope>
    <source>
        <strain evidence="12 13">1998236014</strain>
    </source>
</reference>
<dbReference type="NCBIfam" id="NF001310">
    <property type="entry name" value="PRK00258.1-2"/>
    <property type="match status" value="1"/>
</dbReference>
<dbReference type="CDD" id="cd01065">
    <property type="entry name" value="NAD_bind_Shikimate_DH"/>
    <property type="match status" value="1"/>
</dbReference>
<dbReference type="EMBL" id="MLAA01000002">
    <property type="protein sequence ID" value="OOF71328.1"/>
    <property type="molecule type" value="Genomic_DNA"/>
</dbReference>
<organism evidence="12 13">
    <name type="scientific">Rodentibacter caecimuris</name>
    <dbReference type="NCBI Taxonomy" id="1796644"/>
    <lineage>
        <taxon>Bacteria</taxon>
        <taxon>Pseudomonadati</taxon>
        <taxon>Pseudomonadota</taxon>
        <taxon>Gammaproteobacteria</taxon>
        <taxon>Pasteurellales</taxon>
        <taxon>Pasteurellaceae</taxon>
        <taxon>Rodentibacter</taxon>
    </lineage>
</organism>
<evidence type="ECO:0000256" key="1">
    <source>
        <dbReference type="ARBA" id="ARBA00004871"/>
    </source>
</evidence>
<evidence type="ECO:0000256" key="5">
    <source>
        <dbReference type="ARBA" id="ARBA00023002"/>
    </source>
</evidence>
<keyword evidence="3 8" id="KW-0028">Amino-acid biosynthesis</keyword>
<feature type="binding site" evidence="8">
    <location>
        <position position="102"/>
    </location>
    <ligand>
        <name>shikimate</name>
        <dbReference type="ChEBI" id="CHEBI:36208"/>
    </ligand>
</feature>
<dbReference type="SUPFAM" id="SSF53223">
    <property type="entry name" value="Aminoacid dehydrogenase-like, N-terminal domain"/>
    <property type="match status" value="1"/>
</dbReference>